<dbReference type="CDD" id="cd10033">
    <property type="entry name" value="UDG_like"/>
    <property type="match status" value="1"/>
</dbReference>
<dbReference type="SMART" id="SM00987">
    <property type="entry name" value="UreE_C"/>
    <property type="match status" value="1"/>
</dbReference>
<dbReference type="Proteomes" id="UP000298127">
    <property type="component" value="Unassembled WGS sequence"/>
</dbReference>
<dbReference type="InterPro" id="IPR036895">
    <property type="entry name" value="Uracil-DNA_glycosylase-like_sf"/>
</dbReference>
<comment type="caution">
    <text evidence="2">The sequence shown here is derived from an EMBL/GenBank/DDBJ whole genome shotgun (WGS) entry which is preliminary data.</text>
</comment>
<protein>
    <submittedName>
        <fullName evidence="2">Uracil-DNA glycosylase family protein</fullName>
    </submittedName>
</protein>
<dbReference type="InterPro" id="IPR047124">
    <property type="entry name" value="HI_0220.2"/>
</dbReference>
<evidence type="ECO:0000313" key="2">
    <source>
        <dbReference type="EMBL" id="TFV95061.1"/>
    </source>
</evidence>
<dbReference type="AlphaFoldDB" id="A0A4Y9QR70"/>
<dbReference type="InterPro" id="IPR005122">
    <property type="entry name" value="Uracil-DNA_glycosylase-like"/>
</dbReference>
<name>A0A4Y9QR70_9MICO</name>
<organism evidence="2 3">
    <name type="scientific">Orlajensenia leifsoniae</name>
    <dbReference type="NCBI Taxonomy" id="2561933"/>
    <lineage>
        <taxon>Bacteria</taxon>
        <taxon>Bacillati</taxon>
        <taxon>Actinomycetota</taxon>
        <taxon>Actinomycetes</taxon>
        <taxon>Micrococcales</taxon>
        <taxon>Microbacteriaceae</taxon>
        <taxon>Orlajensenia</taxon>
    </lineage>
</organism>
<sequence>MVKPLLRDDAFEAVAADIMADSANADLTARGWTPLFTGSRTSRVVIMSQAPGRIAQESGIPFDDASGRRLTRWLGVDHAQLIDPRHFAIVPMDFYYPGKAPSGDLPPRRGIAEKWHPRILELITDARLTVLVGSYAQRHVLGSERRATLTETVHDWSAYAPAVVPIVHPSPLNTGWLMRNPWFESELVPDLQARVTAALAAPAPTRQAH</sequence>
<evidence type="ECO:0000313" key="3">
    <source>
        <dbReference type="Proteomes" id="UP000298127"/>
    </source>
</evidence>
<dbReference type="RefSeq" id="WP_135121385.1">
    <property type="nucleotide sequence ID" value="NZ_SPQZ01000007.1"/>
</dbReference>
<proteinExistence type="predicted"/>
<dbReference type="PANTHER" id="PTHR42160">
    <property type="entry name" value="URACIL-DNA GLYCOSYLASE SUPERFAMILY PROTEIN"/>
    <property type="match status" value="1"/>
</dbReference>
<dbReference type="Pfam" id="PF03167">
    <property type="entry name" value="UDG"/>
    <property type="match status" value="1"/>
</dbReference>
<reference evidence="2 3" key="1">
    <citation type="journal article" date="2018" name="J. Microbiol.">
        <title>Leifsonia flava sp. nov., a novel actinobacterium isolated from the rhizosphere of Aquilegia viridiflora.</title>
        <authorList>
            <person name="Cai Y."/>
            <person name="Tao W.Z."/>
            <person name="Ma Y.J."/>
            <person name="Cheng J."/>
            <person name="Zhang M.Y."/>
            <person name="Zhang Y.X."/>
        </authorList>
    </citation>
    <scope>NUCLEOTIDE SEQUENCE [LARGE SCALE GENOMIC DNA]</scope>
    <source>
        <strain evidence="2 3">SYP-B2174</strain>
    </source>
</reference>
<dbReference type="PANTHER" id="PTHR42160:SF1">
    <property type="entry name" value="URACIL-DNA GLYCOSYLASE SUPERFAMILY PROTEIN"/>
    <property type="match status" value="1"/>
</dbReference>
<dbReference type="SUPFAM" id="SSF52141">
    <property type="entry name" value="Uracil-DNA glycosylase-like"/>
    <property type="match status" value="1"/>
</dbReference>
<keyword evidence="3" id="KW-1185">Reference proteome</keyword>
<feature type="domain" description="Uracil-DNA glycosylase-like" evidence="1">
    <location>
        <begin position="35"/>
        <end position="192"/>
    </location>
</feature>
<evidence type="ECO:0000259" key="1">
    <source>
        <dbReference type="SMART" id="SM00986"/>
    </source>
</evidence>
<dbReference type="Gene3D" id="3.40.470.10">
    <property type="entry name" value="Uracil-DNA glycosylase-like domain"/>
    <property type="match status" value="1"/>
</dbReference>
<gene>
    <name evidence="2" type="ORF">E4M00_15405</name>
</gene>
<dbReference type="SMART" id="SM00986">
    <property type="entry name" value="UDG"/>
    <property type="match status" value="1"/>
</dbReference>
<accession>A0A4Y9QR70</accession>
<dbReference type="EMBL" id="SPQZ01000007">
    <property type="protein sequence ID" value="TFV95061.1"/>
    <property type="molecule type" value="Genomic_DNA"/>
</dbReference>